<keyword evidence="4" id="KW-1185">Reference proteome</keyword>
<dbReference type="Proteomes" id="UP000191820">
    <property type="component" value="Chromosome"/>
</dbReference>
<proteinExistence type="predicted"/>
<reference evidence="3 4" key="1">
    <citation type="submission" date="2017-03" db="EMBL/GenBank/DDBJ databases">
        <title>Genome sequencing of Shewanella japonica KCTC 22435.</title>
        <authorList>
            <person name="Kim K.M."/>
        </authorList>
    </citation>
    <scope>NUCLEOTIDE SEQUENCE [LARGE SCALE GENOMIC DNA]</scope>
    <source>
        <strain evidence="3 4">KCTC 22435</strain>
    </source>
</reference>
<feature type="transmembrane region" description="Helical" evidence="1">
    <location>
        <begin position="85"/>
        <end position="106"/>
    </location>
</feature>
<gene>
    <name evidence="3" type="ORF">SJ2017_0867</name>
</gene>
<evidence type="ECO:0008006" key="5">
    <source>
        <dbReference type="Google" id="ProtNLM"/>
    </source>
</evidence>
<evidence type="ECO:0000313" key="4">
    <source>
        <dbReference type="Proteomes" id="UP000191820"/>
    </source>
</evidence>
<feature type="transmembrane region" description="Helical" evidence="1">
    <location>
        <begin position="53"/>
        <end position="73"/>
    </location>
</feature>
<accession>A0ABN4YER0</accession>
<evidence type="ECO:0000313" key="3">
    <source>
        <dbReference type="EMBL" id="ARD21198.1"/>
    </source>
</evidence>
<keyword evidence="1" id="KW-1133">Transmembrane helix</keyword>
<organism evidence="3 4">
    <name type="scientific">Shewanella japonica</name>
    <dbReference type="NCBI Taxonomy" id="93973"/>
    <lineage>
        <taxon>Bacteria</taxon>
        <taxon>Pseudomonadati</taxon>
        <taxon>Pseudomonadota</taxon>
        <taxon>Gammaproteobacteria</taxon>
        <taxon>Alteromonadales</taxon>
        <taxon>Shewanellaceae</taxon>
        <taxon>Shewanella</taxon>
    </lineage>
</organism>
<name>A0ABN4YER0_9GAMM</name>
<feature type="transmembrane region" description="Helical" evidence="1">
    <location>
        <begin position="118"/>
        <end position="137"/>
    </location>
</feature>
<evidence type="ECO:0000256" key="2">
    <source>
        <dbReference type="SAM" id="SignalP"/>
    </source>
</evidence>
<sequence>MKSKYGVTLLLLTAILAFSTALAHFSCIFFGPECYSIQMAPEFIVESAKQGTIVAPIGAILAAILFIIPGCYALSGAHIIRKLPLLTLGIYTIATLCIIRGLLPIQLWLRKPDKVTDVVLYVGIVWLIAGLFYLFGYKSASKVNV</sequence>
<keyword evidence="1" id="KW-0472">Membrane</keyword>
<dbReference type="EMBL" id="CP020472">
    <property type="protein sequence ID" value="ARD21198.1"/>
    <property type="molecule type" value="Genomic_DNA"/>
</dbReference>
<keyword evidence="2" id="KW-0732">Signal</keyword>
<protein>
    <recommendedName>
        <fullName evidence="5">DUF3995 domain-containing protein</fullName>
    </recommendedName>
</protein>
<feature type="chain" id="PRO_5047280918" description="DUF3995 domain-containing protein" evidence="2">
    <location>
        <begin position="24"/>
        <end position="145"/>
    </location>
</feature>
<feature type="signal peptide" evidence="2">
    <location>
        <begin position="1"/>
        <end position="23"/>
    </location>
</feature>
<keyword evidence="1" id="KW-0812">Transmembrane</keyword>
<dbReference type="RefSeq" id="WP_080914993.1">
    <property type="nucleotide sequence ID" value="NZ_CP020472.1"/>
</dbReference>
<evidence type="ECO:0000256" key="1">
    <source>
        <dbReference type="SAM" id="Phobius"/>
    </source>
</evidence>